<proteinExistence type="predicted"/>
<evidence type="ECO:0000313" key="3">
    <source>
        <dbReference type="Proteomes" id="UP001058003"/>
    </source>
</evidence>
<keyword evidence="3" id="KW-1185">Reference proteome</keyword>
<feature type="compositionally biased region" description="Acidic residues" evidence="1">
    <location>
        <begin position="26"/>
        <end position="46"/>
    </location>
</feature>
<dbReference type="EMBL" id="CP073767">
    <property type="protein sequence ID" value="UWZ53502.1"/>
    <property type="molecule type" value="Genomic_DNA"/>
</dbReference>
<feature type="region of interest" description="Disordered" evidence="1">
    <location>
        <begin position="25"/>
        <end position="46"/>
    </location>
</feature>
<name>A0A9Q9ML72_9ACTN</name>
<dbReference type="AlphaFoldDB" id="A0A9Q9ML72"/>
<dbReference type="Proteomes" id="UP001058003">
    <property type="component" value="Chromosome"/>
</dbReference>
<protein>
    <submittedName>
        <fullName evidence="2">Uncharacterized protein</fullName>
    </submittedName>
</protein>
<gene>
    <name evidence="2" type="ORF">Daura_44375</name>
</gene>
<evidence type="ECO:0000313" key="2">
    <source>
        <dbReference type="EMBL" id="UWZ53502.1"/>
    </source>
</evidence>
<dbReference type="RefSeq" id="WP_156090084.1">
    <property type="nucleotide sequence ID" value="NZ_CP073767.1"/>
</dbReference>
<sequence>MADTVAFLRACAERLATTVRPTDSLDFLDDENGAAPDVEVDLVDES</sequence>
<evidence type="ECO:0000256" key="1">
    <source>
        <dbReference type="SAM" id="MobiDB-lite"/>
    </source>
</evidence>
<dbReference type="KEGG" id="daur:Daura_44375"/>
<accession>A0A9Q9ML72</accession>
<reference evidence="2" key="1">
    <citation type="submission" date="2021-04" db="EMBL/GenBank/DDBJ databases">
        <title>Dactylosporangium aurantiacum NRRL B-8018 full assembly.</title>
        <authorList>
            <person name="Hartkoorn R.C."/>
            <person name="Beaudoing E."/>
            <person name="Hot D."/>
        </authorList>
    </citation>
    <scope>NUCLEOTIDE SEQUENCE</scope>
    <source>
        <strain evidence="2">NRRL B-8018</strain>
    </source>
</reference>
<organism evidence="2 3">
    <name type="scientific">Dactylosporangium aurantiacum</name>
    <dbReference type="NCBI Taxonomy" id="35754"/>
    <lineage>
        <taxon>Bacteria</taxon>
        <taxon>Bacillati</taxon>
        <taxon>Actinomycetota</taxon>
        <taxon>Actinomycetes</taxon>
        <taxon>Micromonosporales</taxon>
        <taxon>Micromonosporaceae</taxon>
        <taxon>Dactylosporangium</taxon>
    </lineage>
</organism>